<gene>
    <name evidence="1" type="ORF">EI427_20325</name>
</gene>
<dbReference type="KEGG" id="fll:EI427_20325"/>
<evidence type="ECO:0000313" key="2">
    <source>
        <dbReference type="Proteomes" id="UP000267268"/>
    </source>
</evidence>
<dbReference type="Proteomes" id="UP000267268">
    <property type="component" value="Chromosome 1"/>
</dbReference>
<proteinExistence type="predicted"/>
<name>A0A3Q9FU35_9BACT</name>
<dbReference type="PROSITE" id="PS51257">
    <property type="entry name" value="PROKAR_LIPOPROTEIN"/>
    <property type="match status" value="1"/>
</dbReference>
<organism evidence="1 2">
    <name type="scientific">Flammeovirga pectinis</name>
    <dbReference type="NCBI Taxonomy" id="2494373"/>
    <lineage>
        <taxon>Bacteria</taxon>
        <taxon>Pseudomonadati</taxon>
        <taxon>Bacteroidota</taxon>
        <taxon>Cytophagia</taxon>
        <taxon>Cytophagales</taxon>
        <taxon>Flammeovirgaceae</taxon>
        <taxon>Flammeovirga</taxon>
    </lineage>
</organism>
<dbReference type="Gene3D" id="2.60.450.10">
    <property type="entry name" value="Lipopolysaccharide (LPS) transport protein A like domain"/>
    <property type="match status" value="1"/>
</dbReference>
<accession>A0A3Q9FU35</accession>
<sequence length="130" mass="15042">MRQLIPLILLATLSIGCNQQFYDRERSLEYSADSAFINQDKRLLCLRGNAYFIDPGIEIKADSIDISHKSGRVTVYGNENSPSEVYIKLNDIKVLGKFLIPGSKDNYYRTIDYYPQSNRIKFHANKKRLF</sequence>
<dbReference type="RefSeq" id="WP_126618190.1">
    <property type="nucleotide sequence ID" value="NZ_CP034562.1"/>
</dbReference>
<dbReference type="AlphaFoldDB" id="A0A3Q9FU35"/>
<evidence type="ECO:0008006" key="3">
    <source>
        <dbReference type="Google" id="ProtNLM"/>
    </source>
</evidence>
<reference evidence="1 2" key="1">
    <citation type="submission" date="2018-12" db="EMBL/GenBank/DDBJ databases">
        <title>Flammeovirga pectinis sp. nov., isolated from the gut of the Korean scallop, Patinopecten yessoensis.</title>
        <authorList>
            <person name="Bae J.-W."/>
            <person name="Jeong Y.-S."/>
            <person name="Kang W."/>
        </authorList>
    </citation>
    <scope>NUCLEOTIDE SEQUENCE [LARGE SCALE GENOMIC DNA]</scope>
    <source>
        <strain evidence="1 2">L12M1</strain>
    </source>
</reference>
<protein>
    <recommendedName>
        <fullName evidence="3">Organic solvent tolerance-like N-terminal domain-containing protein</fullName>
    </recommendedName>
</protein>
<evidence type="ECO:0000313" key="1">
    <source>
        <dbReference type="EMBL" id="AZQ64470.1"/>
    </source>
</evidence>
<keyword evidence="2" id="KW-1185">Reference proteome</keyword>
<dbReference type="EMBL" id="CP034562">
    <property type="protein sequence ID" value="AZQ64470.1"/>
    <property type="molecule type" value="Genomic_DNA"/>
</dbReference>
<dbReference type="OrthoDB" id="979625at2"/>